<dbReference type="AlphaFoldDB" id="A0A328C3I0"/>
<gene>
    <name evidence="2" type="ORF">C5N92_04570</name>
</gene>
<evidence type="ECO:0000313" key="2">
    <source>
        <dbReference type="EMBL" id="RAL19074.1"/>
    </source>
</evidence>
<proteinExistence type="predicted"/>
<comment type="caution">
    <text evidence="2">The sequence shown here is derived from an EMBL/GenBank/DDBJ whole genome shotgun (WGS) entry which is preliminary data.</text>
</comment>
<dbReference type="Gene3D" id="3.30.420.610">
    <property type="entry name" value="LOTUS domain-like"/>
    <property type="match status" value="1"/>
</dbReference>
<accession>A0A328C3I0</accession>
<dbReference type="InterPro" id="IPR041966">
    <property type="entry name" value="LOTUS-like"/>
</dbReference>
<evidence type="ECO:0000313" key="3">
    <source>
        <dbReference type="Proteomes" id="UP000248689"/>
    </source>
</evidence>
<evidence type="ECO:0000259" key="1">
    <source>
        <dbReference type="PROSITE" id="PS51644"/>
    </source>
</evidence>
<dbReference type="Proteomes" id="UP000248689">
    <property type="component" value="Unassembled WGS sequence"/>
</dbReference>
<dbReference type="InterPro" id="IPR025605">
    <property type="entry name" value="OST-HTH/LOTUS_dom"/>
</dbReference>
<dbReference type="EMBL" id="PTPX01000009">
    <property type="protein sequence ID" value="RAL19074.1"/>
    <property type="molecule type" value="Genomic_DNA"/>
</dbReference>
<dbReference type="Gene3D" id="3.40.50.1010">
    <property type="entry name" value="5'-nuclease"/>
    <property type="match status" value="1"/>
</dbReference>
<sequence>METQKVAILIDADNANSALIEQILNEVGKYGRITVKRIYGDWTTQRNNKWKNVLNTYAIRPIQKFAYANAKNSSDIALVIDAMDLLHSKIVDSFCIVSSDSDYTGLAHRIREEGLNIIGIGKEHTPEAFKKACITFIWEENLENNNETKFNNVKLPSNKKVINYDLIQKAFNMVQNDSGMALFSKFSEALRKIDPEFDYRSYGFNNFTNFCKSLSGYEIFTHQDKTTYSLKVK</sequence>
<organism evidence="2 3">
    <name type="scientific">Glaesserella australis</name>
    <dbReference type="NCBI Taxonomy" id="2094024"/>
    <lineage>
        <taxon>Bacteria</taxon>
        <taxon>Pseudomonadati</taxon>
        <taxon>Pseudomonadota</taxon>
        <taxon>Gammaproteobacteria</taxon>
        <taxon>Pasteurellales</taxon>
        <taxon>Pasteurellaceae</taxon>
        <taxon>Glaesserella</taxon>
    </lineage>
</organism>
<dbReference type="PANTHER" id="PTHR35811">
    <property type="entry name" value="SLR1870 PROTEIN"/>
    <property type="match status" value="1"/>
</dbReference>
<dbReference type="CDD" id="cd10146">
    <property type="entry name" value="LabA_like_C"/>
    <property type="match status" value="1"/>
</dbReference>
<dbReference type="RefSeq" id="WP_111749686.1">
    <property type="nucleotide sequence ID" value="NZ_PTPX01000009.1"/>
</dbReference>
<keyword evidence="3" id="KW-1185">Reference proteome</keyword>
<feature type="domain" description="HTH OST-type" evidence="1">
    <location>
        <begin position="159"/>
        <end position="233"/>
    </location>
</feature>
<reference evidence="3" key="1">
    <citation type="submission" date="2018-02" db="EMBL/GenBank/DDBJ databases">
        <title>Glaesserella australis sp. nov., isolated from the lungs of pigs.</title>
        <authorList>
            <person name="Turni C."/>
            <person name="Christensen H."/>
        </authorList>
    </citation>
    <scope>NUCLEOTIDE SEQUENCE [LARGE SCALE GENOMIC DNA]</scope>
    <source>
        <strain evidence="3">HS4635</strain>
    </source>
</reference>
<name>A0A328C3I0_9PAST</name>
<dbReference type="GO" id="GO:0004540">
    <property type="term" value="F:RNA nuclease activity"/>
    <property type="evidence" value="ECO:0007669"/>
    <property type="project" value="InterPro"/>
</dbReference>
<dbReference type="CDD" id="cd11297">
    <property type="entry name" value="PIN_LabA-like_N_1"/>
    <property type="match status" value="1"/>
</dbReference>
<dbReference type="OrthoDB" id="9783963at2"/>
<dbReference type="Pfam" id="PF12872">
    <property type="entry name" value="OST-HTH"/>
    <property type="match status" value="1"/>
</dbReference>
<protein>
    <submittedName>
        <fullName evidence="2">Maebl</fullName>
    </submittedName>
</protein>
<dbReference type="Pfam" id="PF01936">
    <property type="entry name" value="NYN"/>
    <property type="match status" value="1"/>
</dbReference>
<dbReference type="PROSITE" id="PS51644">
    <property type="entry name" value="HTH_OST"/>
    <property type="match status" value="1"/>
</dbReference>
<dbReference type="InterPro" id="IPR021139">
    <property type="entry name" value="NYN"/>
</dbReference>
<dbReference type="PANTHER" id="PTHR35811:SF1">
    <property type="entry name" value="HTH OST-TYPE DOMAIN-CONTAINING PROTEIN"/>
    <property type="match status" value="1"/>
</dbReference>